<feature type="domain" description="Gamma-glutamylcyclotransferase AIG2-like" evidence="1">
    <location>
        <begin position="7"/>
        <end position="96"/>
    </location>
</feature>
<dbReference type="OrthoDB" id="141582at2"/>
<dbReference type="Gene3D" id="3.10.490.10">
    <property type="entry name" value="Gamma-glutamyl cyclotransferase-like"/>
    <property type="match status" value="1"/>
</dbReference>
<dbReference type="CDD" id="cd06661">
    <property type="entry name" value="GGCT_like"/>
    <property type="match status" value="1"/>
</dbReference>
<dbReference type="Proteomes" id="UP000249688">
    <property type="component" value="Unassembled WGS sequence"/>
</dbReference>
<accession>A0A2W7IIU9</accession>
<name>A0A2W7IIU9_9PROT</name>
<evidence type="ECO:0000313" key="3">
    <source>
        <dbReference type="Proteomes" id="UP000249688"/>
    </source>
</evidence>
<dbReference type="EMBL" id="QKYU01000010">
    <property type="protein sequence ID" value="PZW45938.1"/>
    <property type="molecule type" value="Genomic_DNA"/>
</dbReference>
<reference evidence="2 3" key="1">
    <citation type="submission" date="2018-06" db="EMBL/GenBank/DDBJ databases">
        <title>Genomic Encyclopedia of Archaeal and Bacterial Type Strains, Phase II (KMG-II): from individual species to whole genera.</title>
        <authorList>
            <person name="Goeker M."/>
        </authorList>
    </citation>
    <scope>NUCLEOTIDE SEQUENCE [LARGE SCALE GENOMIC DNA]</scope>
    <source>
        <strain evidence="2 3">DSM 24525</strain>
    </source>
</reference>
<organism evidence="2 3">
    <name type="scientific">Humitalea rosea</name>
    <dbReference type="NCBI Taxonomy" id="990373"/>
    <lineage>
        <taxon>Bacteria</taxon>
        <taxon>Pseudomonadati</taxon>
        <taxon>Pseudomonadota</taxon>
        <taxon>Alphaproteobacteria</taxon>
        <taxon>Acetobacterales</taxon>
        <taxon>Roseomonadaceae</taxon>
        <taxon>Humitalea</taxon>
    </lineage>
</organism>
<keyword evidence="3" id="KW-1185">Reference proteome</keyword>
<evidence type="ECO:0000259" key="1">
    <source>
        <dbReference type="Pfam" id="PF06094"/>
    </source>
</evidence>
<dbReference type="AlphaFoldDB" id="A0A2W7IIU9"/>
<evidence type="ECO:0000313" key="2">
    <source>
        <dbReference type="EMBL" id="PZW45938.1"/>
    </source>
</evidence>
<sequence>MPTMLYAAYGSNLSHAQMAARCPAARVVGGVMVPGWRLGFRTWAVIEEAPEAMVPIGIWAVTEDCVTALDVFEGVPDSYRRAPLPLPDGREALVYLECAGRHGPPTRAYADIIRVGYGDFGFDPAPLEAALAACRFAA</sequence>
<dbReference type="InterPro" id="IPR036568">
    <property type="entry name" value="GGCT-like_sf"/>
</dbReference>
<protein>
    <recommendedName>
        <fullName evidence="1">Gamma-glutamylcyclotransferase AIG2-like domain-containing protein</fullName>
    </recommendedName>
</protein>
<dbReference type="RefSeq" id="WP_146422810.1">
    <property type="nucleotide sequence ID" value="NZ_QKYU01000010.1"/>
</dbReference>
<gene>
    <name evidence="2" type="ORF">C8P66_110136</name>
</gene>
<dbReference type="InterPro" id="IPR009288">
    <property type="entry name" value="AIG2-like_dom"/>
</dbReference>
<comment type="caution">
    <text evidence="2">The sequence shown here is derived from an EMBL/GenBank/DDBJ whole genome shotgun (WGS) entry which is preliminary data.</text>
</comment>
<dbReference type="SUPFAM" id="SSF110857">
    <property type="entry name" value="Gamma-glutamyl cyclotransferase-like"/>
    <property type="match status" value="1"/>
</dbReference>
<dbReference type="InterPro" id="IPR013024">
    <property type="entry name" value="GGCT-like"/>
</dbReference>
<dbReference type="Pfam" id="PF06094">
    <property type="entry name" value="GGACT"/>
    <property type="match status" value="1"/>
</dbReference>
<proteinExistence type="predicted"/>